<dbReference type="AlphaFoldDB" id="A0A084W5F0"/>
<proteinExistence type="predicted"/>
<gene>
    <name evidence="1" type="ORF">ZHAS_00013378</name>
</gene>
<organism evidence="1">
    <name type="scientific">Anopheles sinensis</name>
    <name type="common">Mosquito</name>
    <dbReference type="NCBI Taxonomy" id="74873"/>
    <lineage>
        <taxon>Eukaryota</taxon>
        <taxon>Metazoa</taxon>
        <taxon>Ecdysozoa</taxon>
        <taxon>Arthropoda</taxon>
        <taxon>Hexapoda</taxon>
        <taxon>Insecta</taxon>
        <taxon>Pterygota</taxon>
        <taxon>Neoptera</taxon>
        <taxon>Endopterygota</taxon>
        <taxon>Diptera</taxon>
        <taxon>Nematocera</taxon>
        <taxon>Culicoidea</taxon>
        <taxon>Culicidae</taxon>
        <taxon>Anophelinae</taxon>
        <taxon>Anopheles</taxon>
    </lineage>
</organism>
<reference evidence="1 3" key="1">
    <citation type="journal article" date="2014" name="BMC Genomics">
        <title>Genome sequence of Anopheles sinensis provides insight into genetics basis of mosquito competence for malaria parasites.</title>
        <authorList>
            <person name="Zhou D."/>
            <person name="Zhang D."/>
            <person name="Ding G."/>
            <person name="Shi L."/>
            <person name="Hou Q."/>
            <person name="Ye Y."/>
            <person name="Xu Y."/>
            <person name="Zhou H."/>
            <person name="Xiong C."/>
            <person name="Li S."/>
            <person name="Yu J."/>
            <person name="Hong S."/>
            <person name="Yu X."/>
            <person name="Zou P."/>
            <person name="Chen C."/>
            <person name="Chang X."/>
            <person name="Wang W."/>
            <person name="Lv Y."/>
            <person name="Sun Y."/>
            <person name="Ma L."/>
            <person name="Shen B."/>
            <person name="Zhu C."/>
        </authorList>
    </citation>
    <scope>NUCLEOTIDE SEQUENCE [LARGE SCALE GENOMIC DNA]</scope>
</reference>
<name>A0A084W5F0_ANOSI</name>
<dbReference type="EMBL" id="KE525303">
    <property type="protein sequence ID" value="KFB45444.1"/>
    <property type="molecule type" value="Genomic_DNA"/>
</dbReference>
<evidence type="ECO:0000313" key="1">
    <source>
        <dbReference type="EMBL" id="KFB45444.1"/>
    </source>
</evidence>
<evidence type="ECO:0000313" key="3">
    <source>
        <dbReference type="Proteomes" id="UP000030765"/>
    </source>
</evidence>
<keyword evidence="3" id="KW-1185">Reference proteome</keyword>
<dbReference type="EMBL" id="ATLV01020615">
    <property type="status" value="NOT_ANNOTATED_CDS"/>
    <property type="molecule type" value="Genomic_DNA"/>
</dbReference>
<evidence type="ECO:0000313" key="2">
    <source>
        <dbReference type="EnsemblMetazoa" id="ASIC013378-PA"/>
    </source>
</evidence>
<reference evidence="2" key="2">
    <citation type="submission" date="2020-05" db="UniProtKB">
        <authorList>
            <consortium name="EnsemblMetazoa"/>
        </authorList>
    </citation>
    <scope>IDENTIFICATION</scope>
</reference>
<dbReference type="Proteomes" id="UP000030765">
    <property type="component" value="Unassembled WGS sequence"/>
</dbReference>
<dbReference type="EnsemblMetazoa" id="ASIC013378-RA">
    <property type="protein sequence ID" value="ASIC013378-PA"/>
    <property type="gene ID" value="ASIC013378"/>
</dbReference>
<protein>
    <submittedName>
        <fullName evidence="1 2">2Fe-2S ferredoxin</fullName>
    </submittedName>
</protein>
<sequence length="68" mass="7746">MLIASKNVRPHNKCAQQQLPKHHYVREAKENIPCTRSVHGSLGSVLQHTAIRNNRLSPLFESDCEARE</sequence>
<accession>A0A084W5F0</accession>
<dbReference type="VEuPathDB" id="VectorBase:ASIC013378"/>